<comment type="similarity">
    <text evidence="2">Belongs to the eukaryotic/archaeal PrmC-related family.</text>
</comment>
<keyword evidence="5" id="KW-0949">S-adenosyl-L-methionine</keyword>
<dbReference type="PANTHER" id="PTHR45875">
    <property type="entry name" value="METHYLTRANSFERASE N6AMT1"/>
    <property type="match status" value="1"/>
</dbReference>
<dbReference type="InterPro" id="IPR002052">
    <property type="entry name" value="DNA_methylase_N6_adenine_CS"/>
</dbReference>
<dbReference type="Gene3D" id="3.40.50.150">
    <property type="entry name" value="Vaccinia Virus protein VP39"/>
    <property type="match status" value="1"/>
</dbReference>
<evidence type="ECO:0000256" key="3">
    <source>
        <dbReference type="ARBA" id="ARBA00022603"/>
    </source>
</evidence>
<comment type="subcellular location">
    <subcellularLocation>
        <location evidence="1">Nucleus</location>
    </subcellularLocation>
</comment>
<protein>
    <submittedName>
        <fullName evidence="7">Site-specific DNA-methyltransferase</fullName>
        <ecNumber evidence="7">2.1.1.72</ecNumber>
    </submittedName>
</protein>
<name>A0A1Z5KLI9_FISSO</name>
<evidence type="ECO:0000256" key="1">
    <source>
        <dbReference type="ARBA" id="ARBA00004123"/>
    </source>
</evidence>
<dbReference type="FunCoup" id="A0A1Z5KLI9">
    <property type="interactions" value="174"/>
</dbReference>
<dbReference type="GO" id="GO:0009007">
    <property type="term" value="F:site-specific DNA-methyltransferase (adenine-specific) activity"/>
    <property type="evidence" value="ECO:0007669"/>
    <property type="project" value="UniProtKB-EC"/>
</dbReference>
<reference evidence="7 8" key="1">
    <citation type="journal article" date="2015" name="Plant Cell">
        <title>Oil accumulation by the oleaginous diatom Fistulifera solaris as revealed by the genome and transcriptome.</title>
        <authorList>
            <person name="Tanaka T."/>
            <person name="Maeda Y."/>
            <person name="Veluchamy A."/>
            <person name="Tanaka M."/>
            <person name="Abida H."/>
            <person name="Marechal E."/>
            <person name="Bowler C."/>
            <person name="Muto M."/>
            <person name="Sunaga Y."/>
            <person name="Tanaka M."/>
            <person name="Yoshino T."/>
            <person name="Taniguchi T."/>
            <person name="Fukuda Y."/>
            <person name="Nemoto M."/>
            <person name="Matsumoto M."/>
            <person name="Wong P.S."/>
            <person name="Aburatani S."/>
            <person name="Fujibuchi W."/>
        </authorList>
    </citation>
    <scope>NUCLEOTIDE SEQUENCE [LARGE SCALE GENOMIC DNA]</scope>
    <source>
        <strain evidence="7 8">JPCC DA0580</strain>
    </source>
</reference>
<dbReference type="FunFam" id="3.40.50.150:FF:000077">
    <property type="entry name" value="HemK methyltransferase family member 2"/>
    <property type="match status" value="1"/>
</dbReference>
<organism evidence="7 8">
    <name type="scientific">Fistulifera solaris</name>
    <name type="common">Oleaginous diatom</name>
    <dbReference type="NCBI Taxonomy" id="1519565"/>
    <lineage>
        <taxon>Eukaryota</taxon>
        <taxon>Sar</taxon>
        <taxon>Stramenopiles</taxon>
        <taxon>Ochrophyta</taxon>
        <taxon>Bacillariophyta</taxon>
        <taxon>Bacillariophyceae</taxon>
        <taxon>Bacillariophycidae</taxon>
        <taxon>Naviculales</taxon>
        <taxon>Naviculaceae</taxon>
        <taxon>Fistulifera</taxon>
    </lineage>
</organism>
<dbReference type="InterPro" id="IPR029063">
    <property type="entry name" value="SAM-dependent_MTases_sf"/>
</dbReference>
<dbReference type="InParanoid" id="A0A1Z5KLI9"/>
<evidence type="ECO:0000256" key="2">
    <source>
        <dbReference type="ARBA" id="ARBA00006149"/>
    </source>
</evidence>
<dbReference type="GO" id="GO:0032259">
    <property type="term" value="P:methylation"/>
    <property type="evidence" value="ECO:0007669"/>
    <property type="project" value="UniProtKB-KW"/>
</dbReference>
<dbReference type="OrthoDB" id="406152at2759"/>
<dbReference type="PANTHER" id="PTHR45875:SF1">
    <property type="entry name" value="METHYLTRANSFERASE N6AMT1"/>
    <property type="match status" value="1"/>
</dbReference>
<dbReference type="SUPFAM" id="SSF53335">
    <property type="entry name" value="S-adenosyl-L-methionine-dependent methyltransferases"/>
    <property type="match status" value="1"/>
</dbReference>
<evidence type="ECO:0000313" key="7">
    <source>
        <dbReference type="EMBL" id="GAX26932.1"/>
    </source>
</evidence>
<keyword evidence="8" id="KW-1185">Reference proteome</keyword>
<dbReference type="EMBL" id="BDSP01000252">
    <property type="protein sequence ID" value="GAX26932.1"/>
    <property type="molecule type" value="Genomic_DNA"/>
</dbReference>
<dbReference type="GO" id="GO:0008276">
    <property type="term" value="F:protein methyltransferase activity"/>
    <property type="evidence" value="ECO:0007669"/>
    <property type="project" value="TreeGrafter"/>
</dbReference>
<keyword evidence="3 7" id="KW-0489">Methyltransferase</keyword>
<evidence type="ECO:0000256" key="4">
    <source>
        <dbReference type="ARBA" id="ARBA00022679"/>
    </source>
</evidence>
<dbReference type="GO" id="GO:0003676">
    <property type="term" value="F:nucleic acid binding"/>
    <property type="evidence" value="ECO:0007669"/>
    <property type="project" value="InterPro"/>
</dbReference>
<keyword evidence="4 7" id="KW-0808">Transferase</keyword>
<dbReference type="CDD" id="cd02440">
    <property type="entry name" value="AdoMet_MTases"/>
    <property type="match status" value="1"/>
</dbReference>
<dbReference type="GO" id="GO:0005634">
    <property type="term" value="C:nucleus"/>
    <property type="evidence" value="ECO:0007669"/>
    <property type="project" value="UniProtKB-SubCell"/>
</dbReference>
<keyword evidence="6" id="KW-0539">Nucleus</keyword>
<evidence type="ECO:0000256" key="6">
    <source>
        <dbReference type="ARBA" id="ARBA00023242"/>
    </source>
</evidence>
<dbReference type="GO" id="GO:0035657">
    <property type="term" value="C:eRF1 methyltransferase complex"/>
    <property type="evidence" value="ECO:0007669"/>
    <property type="project" value="TreeGrafter"/>
</dbReference>
<dbReference type="PROSITE" id="PS00092">
    <property type="entry name" value="N6_MTASE"/>
    <property type="match status" value="1"/>
</dbReference>
<dbReference type="EC" id="2.1.1.72" evidence="7"/>
<comment type="caution">
    <text evidence="7">The sequence shown here is derived from an EMBL/GenBank/DDBJ whole genome shotgun (WGS) entry which is preliminary data.</text>
</comment>
<evidence type="ECO:0000313" key="8">
    <source>
        <dbReference type="Proteomes" id="UP000198406"/>
    </source>
</evidence>
<proteinExistence type="inferred from homology"/>
<sequence>MTEFHRLPSKHDEQHSEQWEKLNTEAEIRAKKEPTAPMPDLDHLTSDDFQHVYEPASDTFLLIDAIQYELRSGLFRDRLEPVIALELGCGTAVPSVFLRRHWQDVKYFRPTLLSFATDVNPRALEVAQSTVKIADPHPHFFEFVRCDLASSLLNGLHRRVSILLFNPPYVSTPDEEVGGVDIEASWAGGKNGRRVIDRAISQIEHLLEKPYGMAYLVTVEDNNPFELAQRFQQLGLKMRPLLRRKAFNERLTIQKVEWI</sequence>
<accession>A0A1Z5KLI9</accession>
<gene>
    <name evidence="7" type="ORF">FisN_9Lu240</name>
</gene>
<evidence type="ECO:0000256" key="5">
    <source>
        <dbReference type="ARBA" id="ARBA00022691"/>
    </source>
</evidence>
<dbReference type="Proteomes" id="UP000198406">
    <property type="component" value="Unassembled WGS sequence"/>
</dbReference>
<dbReference type="InterPro" id="IPR052190">
    <property type="entry name" value="Euk-Arch_PrmC-MTase"/>
</dbReference>
<dbReference type="AlphaFoldDB" id="A0A1Z5KLI9"/>